<sequence>MTISQSSGQSSAAHVPQSSSLEASRNDDADVSHPLSTIIPGLCNLTTSARAATCAEQKMTFIQAFCLYPKAILWSILLSSTIIMDGYDMSLLTSFFTFPVFQRSYGDLVPDSQTSQASLRIQSLRAC</sequence>
<dbReference type="RefSeq" id="XP_046071522.1">
    <property type="nucleotide sequence ID" value="XM_046220571.1"/>
</dbReference>
<accession>A0AAD4KQ26</accession>
<dbReference type="AlphaFoldDB" id="A0AAD4KQ26"/>
<dbReference type="GeneID" id="70250858"/>
<organism evidence="2 3">
    <name type="scientific">Talaromyces proteolyticus</name>
    <dbReference type="NCBI Taxonomy" id="1131652"/>
    <lineage>
        <taxon>Eukaryota</taxon>
        <taxon>Fungi</taxon>
        <taxon>Dikarya</taxon>
        <taxon>Ascomycota</taxon>
        <taxon>Pezizomycotina</taxon>
        <taxon>Eurotiomycetes</taxon>
        <taxon>Eurotiomycetidae</taxon>
        <taxon>Eurotiales</taxon>
        <taxon>Trichocomaceae</taxon>
        <taxon>Talaromyces</taxon>
        <taxon>Talaromyces sect. Bacilispori</taxon>
    </lineage>
</organism>
<keyword evidence="3" id="KW-1185">Reference proteome</keyword>
<evidence type="ECO:0000313" key="2">
    <source>
        <dbReference type="EMBL" id="KAH8696586.1"/>
    </source>
</evidence>
<proteinExistence type="predicted"/>
<dbReference type="Proteomes" id="UP001201262">
    <property type="component" value="Unassembled WGS sequence"/>
</dbReference>
<comment type="caution">
    <text evidence="2">The sequence shown here is derived from an EMBL/GenBank/DDBJ whole genome shotgun (WGS) entry which is preliminary data.</text>
</comment>
<gene>
    <name evidence="2" type="ORF">BGW36DRAFT_428588</name>
</gene>
<feature type="compositionally biased region" description="Polar residues" evidence="1">
    <location>
        <begin position="1"/>
        <end position="23"/>
    </location>
</feature>
<protein>
    <recommendedName>
        <fullName evidence="4">Major facilitator superfamily (MFS) profile domain-containing protein</fullName>
    </recommendedName>
</protein>
<name>A0AAD4KQ26_9EURO</name>
<dbReference type="EMBL" id="JAJTJA010000007">
    <property type="protein sequence ID" value="KAH8696586.1"/>
    <property type="molecule type" value="Genomic_DNA"/>
</dbReference>
<evidence type="ECO:0000256" key="1">
    <source>
        <dbReference type="SAM" id="MobiDB-lite"/>
    </source>
</evidence>
<evidence type="ECO:0008006" key="4">
    <source>
        <dbReference type="Google" id="ProtNLM"/>
    </source>
</evidence>
<feature type="region of interest" description="Disordered" evidence="1">
    <location>
        <begin position="1"/>
        <end position="29"/>
    </location>
</feature>
<evidence type="ECO:0000313" key="3">
    <source>
        <dbReference type="Proteomes" id="UP001201262"/>
    </source>
</evidence>
<reference evidence="2" key="1">
    <citation type="submission" date="2021-12" db="EMBL/GenBank/DDBJ databases">
        <title>Convergent genome expansion in fungi linked to evolution of root-endophyte symbiosis.</title>
        <authorList>
            <consortium name="DOE Joint Genome Institute"/>
            <person name="Ke Y.-H."/>
            <person name="Bonito G."/>
            <person name="Liao H.-L."/>
            <person name="Looney B."/>
            <person name="Rojas-Flechas A."/>
            <person name="Nash J."/>
            <person name="Hameed K."/>
            <person name="Schadt C."/>
            <person name="Martin F."/>
            <person name="Crous P.W."/>
            <person name="Miettinen O."/>
            <person name="Magnuson J.K."/>
            <person name="Labbe J."/>
            <person name="Jacobson D."/>
            <person name="Doktycz M.J."/>
            <person name="Veneault-Fourrey C."/>
            <person name="Kuo A."/>
            <person name="Mondo S."/>
            <person name="Calhoun S."/>
            <person name="Riley R."/>
            <person name="Ohm R."/>
            <person name="LaButti K."/>
            <person name="Andreopoulos B."/>
            <person name="Pangilinan J."/>
            <person name="Nolan M."/>
            <person name="Tritt A."/>
            <person name="Clum A."/>
            <person name="Lipzen A."/>
            <person name="Daum C."/>
            <person name="Barry K."/>
            <person name="Grigoriev I.V."/>
            <person name="Vilgalys R."/>
        </authorList>
    </citation>
    <scope>NUCLEOTIDE SEQUENCE</scope>
    <source>
        <strain evidence="2">PMI_201</strain>
    </source>
</reference>